<dbReference type="GO" id="GO:0009263">
    <property type="term" value="P:deoxyribonucleotide biosynthetic process"/>
    <property type="evidence" value="ECO:0007669"/>
    <property type="project" value="TreeGrafter"/>
</dbReference>
<reference evidence="3 4" key="1">
    <citation type="submission" date="2018-06" db="EMBL/GenBank/DDBJ databases">
        <authorList>
            <consortium name="Pathogen Informatics"/>
            <person name="Doyle S."/>
        </authorList>
    </citation>
    <scope>NUCLEOTIDE SEQUENCE [LARGE SCALE GENOMIC DNA]</scope>
    <source>
        <strain evidence="3 4">NCTC9073</strain>
    </source>
</reference>
<dbReference type="Gene3D" id="1.10.1650.20">
    <property type="match status" value="1"/>
</dbReference>
<organism evidence="3 4">
    <name type="scientific">Escherichia coli</name>
    <dbReference type="NCBI Taxonomy" id="562"/>
    <lineage>
        <taxon>Bacteria</taxon>
        <taxon>Pseudomonadati</taxon>
        <taxon>Pseudomonadota</taxon>
        <taxon>Gammaproteobacteria</taxon>
        <taxon>Enterobacterales</taxon>
        <taxon>Enterobacteriaceae</taxon>
        <taxon>Escherichia</taxon>
    </lineage>
</organism>
<proteinExistence type="inferred from homology"/>
<accession>A0A2X1NDE9</accession>
<dbReference type="AlphaFoldDB" id="A0A2X1NDE9"/>
<dbReference type="GO" id="GO:0005524">
    <property type="term" value="F:ATP binding"/>
    <property type="evidence" value="ECO:0007669"/>
    <property type="project" value="TreeGrafter"/>
</dbReference>
<evidence type="ECO:0000313" key="3">
    <source>
        <dbReference type="EMBL" id="SPX10335.1"/>
    </source>
</evidence>
<dbReference type="PANTHER" id="PTHR11573:SF6">
    <property type="entry name" value="RIBONUCLEOSIDE-DIPHOSPHATE REDUCTASE LARGE SUBUNIT"/>
    <property type="match status" value="1"/>
</dbReference>
<dbReference type="Gene3D" id="3.20.70.20">
    <property type="match status" value="1"/>
</dbReference>
<keyword evidence="3" id="KW-0560">Oxidoreductase</keyword>
<dbReference type="Pfam" id="PF02867">
    <property type="entry name" value="Ribonuc_red_lgC"/>
    <property type="match status" value="1"/>
</dbReference>
<feature type="domain" description="Ribonucleotide reductase large subunit C-terminal" evidence="2">
    <location>
        <begin position="23"/>
        <end position="97"/>
    </location>
</feature>
<name>A0A2X1NDE9_ECOLX</name>
<dbReference type="InterPro" id="IPR039718">
    <property type="entry name" value="Rrm1"/>
</dbReference>
<comment type="similarity">
    <text evidence="1">Belongs to the ribonucleoside diphosphate reductase large chain family.</text>
</comment>
<dbReference type="EMBL" id="UASD01000007">
    <property type="protein sequence ID" value="SPX10335.1"/>
    <property type="molecule type" value="Genomic_DNA"/>
</dbReference>
<dbReference type="SUPFAM" id="SSF51998">
    <property type="entry name" value="PFL-like glycyl radical enzymes"/>
    <property type="match status" value="1"/>
</dbReference>
<gene>
    <name evidence="3" type="primary">nrdA_2</name>
    <name evidence="3" type="ORF">NCTC9073_01630</name>
</gene>
<evidence type="ECO:0000313" key="4">
    <source>
        <dbReference type="Proteomes" id="UP000250780"/>
    </source>
</evidence>
<protein>
    <submittedName>
        <fullName evidence="3">Ribonucleoside-diphosphate reductase</fullName>
        <ecNumber evidence="3">1.17.4.1</ecNumber>
    </submittedName>
</protein>
<dbReference type="InterPro" id="IPR000788">
    <property type="entry name" value="RNR_lg_C"/>
</dbReference>
<sequence length="99" mass="11467">MKISPCSARPTYRGCTTRSSADQEEFERLYTKYEKDDSIRKQRVKAVELFSLMMQERASTGRIYIQNVDHCNTHSPFDPAIAPVRQSNLCLEIALRPNR</sequence>
<evidence type="ECO:0000256" key="1">
    <source>
        <dbReference type="ARBA" id="ARBA00010406"/>
    </source>
</evidence>
<dbReference type="EC" id="1.17.4.1" evidence="3"/>
<dbReference type="PANTHER" id="PTHR11573">
    <property type="entry name" value="RIBONUCLEOSIDE-DIPHOSPHATE REDUCTASE LARGE CHAIN"/>
    <property type="match status" value="1"/>
</dbReference>
<dbReference type="GO" id="GO:0005971">
    <property type="term" value="C:ribonucleoside-diphosphate reductase complex"/>
    <property type="evidence" value="ECO:0007669"/>
    <property type="project" value="TreeGrafter"/>
</dbReference>
<dbReference type="Proteomes" id="UP000250780">
    <property type="component" value="Unassembled WGS sequence"/>
</dbReference>
<dbReference type="GO" id="GO:0004748">
    <property type="term" value="F:ribonucleoside-diphosphate reductase activity, thioredoxin disulfide as acceptor"/>
    <property type="evidence" value="ECO:0007669"/>
    <property type="project" value="UniProtKB-EC"/>
</dbReference>
<evidence type="ECO:0000259" key="2">
    <source>
        <dbReference type="Pfam" id="PF02867"/>
    </source>
</evidence>